<protein>
    <submittedName>
        <fullName evidence="1">Uncharacterized protein</fullName>
    </submittedName>
</protein>
<proteinExistence type="predicted"/>
<organism evidence="1 2">
    <name type="scientific">Polaribacter atrinae</name>
    <dbReference type="NCBI Taxonomy" id="1333662"/>
    <lineage>
        <taxon>Bacteria</taxon>
        <taxon>Pseudomonadati</taxon>
        <taxon>Bacteroidota</taxon>
        <taxon>Flavobacteriia</taxon>
        <taxon>Flavobacteriales</taxon>
        <taxon>Flavobacteriaceae</taxon>
    </lineage>
</organism>
<dbReference type="RefSeq" id="WP_068452189.1">
    <property type="nucleotide sequence ID" value="NZ_CANKUV010000029.1"/>
</dbReference>
<gene>
    <name evidence="1" type="ORF">LPB303_15370</name>
</gene>
<accession>A0A176T0X6</accession>
<name>A0A176T0X6_9FLAO</name>
<keyword evidence="2" id="KW-1185">Reference proteome</keyword>
<sequence length="75" mass="8541">MYLEKILLFEKTPLSELSESKEKTILENFKEKLKPIENEIKAQPSGTIGIKESGNTFVVGFSKDLTKQISELMYS</sequence>
<evidence type="ECO:0000313" key="2">
    <source>
        <dbReference type="Proteomes" id="UP000076923"/>
    </source>
</evidence>
<reference evidence="1 2" key="1">
    <citation type="submission" date="2016-02" db="EMBL/GenBank/DDBJ databases">
        <title>Draft genome sequence of Polaribacter atrinae KACC17473.</title>
        <authorList>
            <person name="Shin S.-K."/>
            <person name="Yi H."/>
        </authorList>
    </citation>
    <scope>NUCLEOTIDE SEQUENCE [LARGE SCALE GENOMIC DNA]</scope>
    <source>
        <strain evidence="1 2">KACC 17473</strain>
    </source>
</reference>
<dbReference type="Proteomes" id="UP000076923">
    <property type="component" value="Unassembled WGS sequence"/>
</dbReference>
<comment type="caution">
    <text evidence="1">The sequence shown here is derived from an EMBL/GenBank/DDBJ whole genome shotgun (WGS) entry which is preliminary data.</text>
</comment>
<dbReference type="AlphaFoldDB" id="A0A176T0X6"/>
<dbReference type="EMBL" id="LVWE01000069">
    <property type="protein sequence ID" value="OAD41539.1"/>
    <property type="molecule type" value="Genomic_DNA"/>
</dbReference>
<evidence type="ECO:0000313" key="1">
    <source>
        <dbReference type="EMBL" id="OAD41539.1"/>
    </source>
</evidence>